<dbReference type="InParanoid" id="A0A7M7PYS0"/>
<keyword evidence="1" id="KW-1133">Transmembrane helix</keyword>
<dbReference type="OrthoDB" id="7648802at2759"/>
<keyword evidence="3" id="KW-1185">Reference proteome</keyword>
<dbReference type="RefSeq" id="XP_031778180.1">
    <property type="nucleotide sequence ID" value="XM_031922320.1"/>
</dbReference>
<organism evidence="2 3">
    <name type="scientific">Nasonia vitripennis</name>
    <name type="common">Parasitic wasp</name>
    <dbReference type="NCBI Taxonomy" id="7425"/>
    <lineage>
        <taxon>Eukaryota</taxon>
        <taxon>Metazoa</taxon>
        <taxon>Ecdysozoa</taxon>
        <taxon>Arthropoda</taxon>
        <taxon>Hexapoda</taxon>
        <taxon>Insecta</taxon>
        <taxon>Pterygota</taxon>
        <taxon>Neoptera</taxon>
        <taxon>Endopterygota</taxon>
        <taxon>Hymenoptera</taxon>
        <taxon>Apocrita</taxon>
        <taxon>Proctotrupomorpha</taxon>
        <taxon>Chalcidoidea</taxon>
        <taxon>Pteromalidae</taxon>
        <taxon>Pteromalinae</taxon>
        <taxon>Nasonia</taxon>
    </lineage>
</organism>
<proteinExistence type="predicted"/>
<dbReference type="EnsemblMetazoa" id="XM_031922319">
    <property type="protein sequence ID" value="XP_031778179"/>
    <property type="gene ID" value="LOC107981042"/>
</dbReference>
<keyword evidence="1" id="KW-0472">Membrane</keyword>
<dbReference type="RefSeq" id="XP_031778178.1">
    <property type="nucleotide sequence ID" value="XM_031922318.1"/>
</dbReference>
<evidence type="ECO:0000256" key="1">
    <source>
        <dbReference type="SAM" id="Phobius"/>
    </source>
</evidence>
<name>A0A7M7PYS0_NASVI</name>
<dbReference type="EnsemblMetazoa" id="XM_031922318">
    <property type="protein sequence ID" value="XP_031778178"/>
    <property type="gene ID" value="LOC107981042"/>
</dbReference>
<keyword evidence="1" id="KW-0812">Transmembrane</keyword>
<dbReference type="Pfam" id="PF15159">
    <property type="entry name" value="PIG-Y"/>
    <property type="match status" value="1"/>
</dbReference>
<dbReference type="InterPro" id="IPR029164">
    <property type="entry name" value="PIG-Y"/>
</dbReference>
<accession>A0A7M7PYS0</accession>
<dbReference type="KEGG" id="nvi:107981042"/>
<dbReference type="EnsemblMetazoa" id="XM_031922320">
    <property type="protein sequence ID" value="XP_031778180"/>
    <property type="gene ID" value="LOC107981042"/>
</dbReference>
<protein>
    <submittedName>
        <fullName evidence="2">Uncharacterized protein</fullName>
    </submittedName>
</protein>
<evidence type="ECO:0000313" key="2">
    <source>
        <dbReference type="EnsemblMetazoa" id="XP_031778180"/>
    </source>
</evidence>
<sequence length="37" mass="4619">MQISTYQYYFLLALALIPVYLFFRLWSWLGWQLFVNN</sequence>
<evidence type="ECO:0000313" key="3">
    <source>
        <dbReference type="Proteomes" id="UP000002358"/>
    </source>
</evidence>
<dbReference type="RefSeq" id="XP_031778179.1">
    <property type="nucleotide sequence ID" value="XM_031922319.1"/>
</dbReference>
<reference evidence="2" key="1">
    <citation type="submission" date="2021-01" db="UniProtKB">
        <authorList>
            <consortium name="EnsemblMetazoa"/>
        </authorList>
    </citation>
    <scope>IDENTIFICATION</scope>
</reference>
<dbReference type="AlphaFoldDB" id="A0A7M7PYS0"/>
<feature type="transmembrane region" description="Helical" evidence="1">
    <location>
        <begin position="6"/>
        <end position="23"/>
    </location>
</feature>
<dbReference type="GeneID" id="107981042"/>
<dbReference type="Proteomes" id="UP000002358">
    <property type="component" value="Chromosome 1"/>
</dbReference>